<reference evidence="1 2" key="1">
    <citation type="journal article" date="2013" name="Genome Biol.">
        <title>Comparative genomics of the core and accessory genomes of 48 Sinorhizobium strains comprising five genospecies.</title>
        <authorList>
            <person name="Sugawara M."/>
            <person name="Epstein B."/>
            <person name="Badgley B.D."/>
            <person name="Unno T."/>
            <person name="Xu L."/>
            <person name="Reese J."/>
            <person name="Gyaneshwar P."/>
            <person name="Denny R."/>
            <person name="Mudge J."/>
            <person name="Bharti A.K."/>
            <person name="Farmer A.D."/>
            <person name="May G.D."/>
            <person name="Woodward J.E."/>
            <person name="Medigue C."/>
            <person name="Vallenet D."/>
            <person name="Lajus A."/>
            <person name="Rouy Z."/>
            <person name="Martinez-Vaz B."/>
            <person name="Tiffin P."/>
            <person name="Young N.D."/>
            <person name="Sadowsky M.J."/>
        </authorList>
    </citation>
    <scope>NUCLEOTIDE SEQUENCE [LARGE SCALE GENOMIC DNA]</scope>
    <source>
        <strain evidence="1 2">USDA4894</strain>
    </source>
</reference>
<dbReference type="AlphaFoldDB" id="A0A6N7L8W3"/>
<keyword evidence="2" id="KW-1185">Reference proteome</keyword>
<accession>A0A6N7L8W3</accession>
<dbReference type="CDD" id="cd20293">
    <property type="entry name" value="cupin_HutD_N"/>
    <property type="match status" value="1"/>
</dbReference>
<gene>
    <name evidence="1" type="ORF">GHK62_01030</name>
</gene>
<dbReference type="OrthoDB" id="9800082at2"/>
<dbReference type="PANTHER" id="PTHR37943:SF1">
    <property type="entry name" value="PROTEIN VES"/>
    <property type="match status" value="1"/>
</dbReference>
<sequence length="194" mass="20807">MKILRSNEYRRMPWKNGGGETVEIAVSPERASLSDFDWRISMATVASDGSFSSFPGIDRTLSILEGAGMTLAIEGRQPKLLTVADPPLSFPAEAPTSATLRDGPVIDLNVMTRRGVLKHRVRRLHVEGSQSLESHARELIVFCHRGSVTLATEGVTATLHALDAAILIQPLPLTLTAEIASGLFLVEIVPGGAA</sequence>
<dbReference type="Gene3D" id="2.60.120.10">
    <property type="entry name" value="Jelly Rolls"/>
    <property type="match status" value="1"/>
</dbReference>
<protein>
    <submittedName>
        <fullName evidence="1">HutD family protein</fullName>
    </submittedName>
</protein>
<evidence type="ECO:0000313" key="1">
    <source>
        <dbReference type="EMBL" id="MQX13385.1"/>
    </source>
</evidence>
<dbReference type="InterPro" id="IPR010282">
    <property type="entry name" value="Uncharacterised_HutD/Ves"/>
</dbReference>
<dbReference type="InterPro" id="IPR014710">
    <property type="entry name" value="RmlC-like_jellyroll"/>
</dbReference>
<dbReference type="PANTHER" id="PTHR37943">
    <property type="entry name" value="PROTEIN VES"/>
    <property type="match status" value="1"/>
</dbReference>
<evidence type="ECO:0000313" key="2">
    <source>
        <dbReference type="Proteomes" id="UP000439983"/>
    </source>
</evidence>
<name>A0A6N7L8W3_SINTE</name>
<dbReference type="EMBL" id="WITC01000008">
    <property type="protein sequence ID" value="MQX13385.1"/>
    <property type="molecule type" value="Genomic_DNA"/>
</dbReference>
<dbReference type="RefSeq" id="WP_153436517.1">
    <property type="nucleotide sequence ID" value="NZ_CP121659.1"/>
</dbReference>
<comment type="caution">
    <text evidence="1">The sequence shown here is derived from an EMBL/GenBank/DDBJ whole genome shotgun (WGS) entry which is preliminary data.</text>
</comment>
<dbReference type="InterPro" id="IPR011051">
    <property type="entry name" value="RmlC_Cupin_sf"/>
</dbReference>
<dbReference type="SUPFAM" id="SSF51182">
    <property type="entry name" value="RmlC-like cupins"/>
    <property type="match status" value="1"/>
</dbReference>
<dbReference type="Proteomes" id="UP000439983">
    <property type="component" value="Unassembled WGS sequence"/>
</dbReference>
<proteinExistence type="predicted"/>
<organism evidence="1 2">
    <name type="scientific">Sinorhizobium terangae</name>
    <dbReference type="NCBI Taxonomy" id="110322"/>
    <lineage>
        <taxon>Bacteria</taxon>
        <taxon>Pseudomonadati</taxon>
        <taxon>Pseudomonadota</taxon>
        <taxon>Alphaproteobacteria</taxon>
        <taxon>Hyphomicrobiales</taxon>
        <taxon>Rhizobiaceae</taxon>
        <taxon>Sinorhizobium/Ensifer group</taxon>
        <taxon>Sinorhizobium</taxon>
    </lineage>
</organism>
<dbReference type="Pfam" id="PF05962">
    <property type="entry name" value="HutD"/>
    <property type="match status" value="1"/>
</dbReference>